<evidence type="ECO:0000313" key="2">
    <source>
        <dbReference type="Proteomes" id="UP000502611"/>
    </source>
</evidence>
<gene>
    <name evidence="1" type="ORF">HH800_15765</name>
</gene>
<reference evidence="1 2" key="1">
    <citation type="submission" date="2020-04" db="EMBL/GenBank/DDBJ databases">
        <title>The Whole Genome Analysis of High salt-tolerant Sphingobium yanoikuyae YC-XJ2 with Aryl organophosphorus flame retardants (aryl-OPFRs)-degrading capacity and characteristics of Related phosphotriesterase.</title>
        <authorList>
            <person name="Li X."/>
        </authorList>
    </citation>
    <scope>NUCLEOTIDE SEQUENCE [LARGE SCALE GENOMIC DNA]</scope>
    <source>
        <strain evidence="1 2">YC-XJ2</strain>
    </source>
</reference>
<name>A0A6M4GCW1_SPHYA</name>
<dbReference type="RefSeq" id="WP_169861634.1">
    <property type="nucleotide sequence ID" value="NZ_CP053021.1"/>
</dbReference>
<dbReference type="AlphaFoldDB" id="A0A6M4GCW1"/>
<evidence type="ECO:0000313" key="1">
    <source>
        <dbReference type="EMBL" id="QJR03507.1"/>
    </source>
</evidence>
<protein>
    <submittedName>
        <fullName evidence="1">Uncharacterized protein</fullName>
    </submittedName>
</protein>
<proteinExistence type="predicted"/>
<organism evidence="1 2">
    <name type="scientific">Sphingobium yanoikuyae</name>
    <name type="common">Sphingomonas yanoikuyae</name>
    <dbReference type="NCBI Taxonomy" id="13690"/>
    <lineage>
        <taxon>Bacteria</taxon>
        <taxon>Pseudomonadati</taxon>
        <taxon>Pseudomonadota</taxon>
        <taxon>Alphaproteobacteria</taxon>
        <taxon>Sphingomonadales</taxon>
        <taxon>Sphingomonadaceae</taxon>
        <taxon>Sphingobium</taxon>
    </lineage>
</organism>
<sequence length="228" mass="25280">MKPRIITALLIDPKTQTTSEIEIDINDGQAIRSAIGGSFERYSLKVGTKFPMAVYVLEYARMTGGHTPFRFADVAWPEVIFGKTLLVGMRGQHDCTLPEKYRQPELIFTGSPAPTIAPPLTRADRRRAMKAARGRDDNMSVDNLMPLMPNAVLPSGEFNAQVQFILSDHRYKAAARKVLEKHGAHVVRYFACPTGMGGTSLELEFNDNDALHAALNGYDRYLDRVGAP</sequence>
<dbReference type="Proteomes" id="UP000502611">
    <property type="component" value="Chromosome"/>
</dbReference>
<dbReference type="EMBL" id="CP053021">
    <property type="protein sequence ID" value="QJR03507.1"/>
    <property type="molecule type" value="Genomic_DNA"/>
</dbReference>
<accession>A0A6M4GCW1</accession>